<feature type="compositionally biased region" description="Low complexity" evidence="2">
    <location>
        <begin position="130"/>
        <end position="150"/>
    </location>
</feature>
<name>A0A9X3CNP2_9VIBR</name>
<evidence type="ECO:0000259" key="3">
    <source>
        <dbReference type="Pfam" id="PF02579"/>
    </source>
</evidence>
<gene>
    <name evidence="4" type="ORF">MD535_12575</name>
</gene>
<comment type="caution">
    <text evidence="4">The sequence shown here is derived from an EMBL/GenBank/DDBJ whole genome shotgun (WGS) entry which is preliminary data.</text>
</comment>
<organism evidence="4 5">
    <name type="scientific">Vibrio qingdaonensis</name>
    <dbReference type="NCBI Taxonomy" id="2829491"/>
    <lineage>
        <taxon>Bacteria</taxon>
        <taxon>Pseudomonadati</taxon>
        <taxon>Pseudomonadota</taxon>
        <taxon>Gammaproteobacteria</taxon>
        <taxon>Vibrionales</taxon>
        <taxon>Vibrionaceae</taxon>
        <taxon>Vibrio</taxon>
    </lineage>
</organism>
<evidence type="ECO:0000313" key="4">
    <source>
        <dbReference type="EMBL" id="MCW8346832.1"/>
    </source>
</evidence>
<keyword evidence="5" id="KW-1185">Reference proteome</keyword>
<dbReference type="InterPro" id="IPR003731">
    <property type="entry name" value="Di-Nase_FeMo-co_biosynth"/>
</dbReference>
<dbReference type="AlphaFoldDB" id="A0A9X3CNP2"/>
<dbReference type="Gene3D" id="3.30.420.130">
    <property type="entry name" value="Dinitrogenase iron-molybdenum cofactor biosynthesis domain"/>
    <property type="match status" value="1"/>
</dbReference>
<proteinExistence type="predicted"/>
<dbReference type="SUPFAM" id="SSF53146">
    <property type="entry name" value="Nitrogenase accessory factor-like"/>
    <property type="match status" value="1"/>
</dbReference>
<evidence type="ECO:0000256" key="2">
    <source>
        <dbReference type="SAM" id="MobiDB-lite"/>
    </source>
</evidence>
<dbReference type="EMBL" id="JAKRRY010000015">
    <property type="protein sequence ID" value="MCW8346832.1"/>
    <property type="molecule type" value="Genomic_DNA"/>
</dbReference>
<feature type="region of interest" description="Disordered" evidence="2">
    <location>
        <begin position="127"/>
        <end position="159"/>
    </location>
</feature>
<feature type="domain" description="Dinitrogenase iron-molybdenum cofactor biosynthesis" evidence="3">
    <location>
        <begin position="10"/>
        <end position="93"/>
    </location>
</feature>
<reference evidence="4" key="1">
    <citation type="submission" date="2022-02" db="EMBL/GenBank/DDBJ databases">
        <title>Vibrio sp. nov, a new bacterium isolated from seawater.</title>
        <authorList>
            <person name="Yuan Y."/>
        </authorList>
    </citation>
    <scope>NUCLEOTIDE SEQUENCE</scope>
    <source>
        <strain evidence="4">ZSDZ65</strain>
    </source>
</reference>
<protein>
    <submittedName>
        <fullName evidence="4">NifB/NifX family molybdenum-iron cluster-binding protein</fullName>
    </submittedName>
</protein>
<evidence type="ECO:0000256" key="1">
    <source>
        <dbReference type="ARBA" id="ARBA00023231"/>
    </source>
</evidence>
<keyword evidence="1" id="KW-0535">Nitrogen fixation</keyword>
<dbReference type="Pfam" id="PF02579">
    <property type="entry name" value="Nitro_FeMo-Co"/>
    <property type="match status" value="1"/>
</dbReference>
<accession>A0A9X3CNP2</accession>
<evidence type="ECO:0000313" key="5">
    <source>
        <dbReference type="Proteomes" id="UP001155587"/>
    </source>
</evidence>
<dbReference type="RefSeq" id="WP_265675370.1">
    <property type="nucleotide sequence ID" value="NZ_JAKRRY010000015.1"/>
</dbReference>
<dbReference type="Proteomes" id="UP001155587">
    <property type="component" value="Unassembled WGS sequence"/>
</dbReference>
<dbReference type="InterPro" id="IPR036105">
    <property type="entry name" value="DiNase_FeMo-co_biosyn_sf"/>
</dbReference>
<sequence>MLLAIPCRKSSLSNHFSKAPEIMLWDSQTNTKRILALPEASTDCGQKKYCGHKKYWSKVLQEHKVDAVVVRLIGTNMLSALFKLNMRVLSAPRGFDTDKFDIDRFDVNQLTPVTQIEFARPSAKKNKAHCSGQSTTCSSTNGSSTNSITSGKRASVNRLSSRTMSHLTKVFKITAKTEQ</sequence>